<keyword evidence="6" id="KW-1185">Reference proteome</keyword>
<dbReference type="STRING" id="947013.SAMN04488109_1926"/>
<dbReference type="InterPro" id="IPR038772">
    <property type="entry name" value="Sph/SMPD2-like"/>
</dbReference>
<evidence type="ECO:0000256" key="2">
    <source>
        <dbReference type="ARBA" id="ARBA00022801"/>
    </source>
</evidence>
<dbReference type="Gene3D" id="3.60.10.10">
    <property type="entry name" value="Endonuclease/exonuclease/phosphatase"/>
    <property type="match status" value="1"/>
</dbReference>
<feature type="chain" id="PRO_5009912423" evidence="3">
    <location>
        <begin position="20"/>
        <end position="302"/>
    </location>
</feature>
<protein>
    <submittedName>
        <fullName evidence="5">Metal-dependent hydrolase, endonuclease/exonuclease/phosphatase family</fullName>
    </submittedName>
</protein>
<feature type="signal peptide" evidence="3">
    <location>
        <begin position="1"/>
        <end position="19"/>
    </location>
</feature>
<dbReference type="GO" id="GO:0005576">
    <property type="term" value="C:extracellular region"/>
    <property type="evidence" value="ECO:0007669"/>
    <property type="project" value="InterPro"/>
</dbReference>
<dbReference type="SUPFAM" id="SSF56219">
    <property type="entry name" value="DNase I-like"/>
    <property type="match status" value="1"/>
</dbReference>
<keyword evidence="5" id="KW-0269">Exonuclease</keyword>
<proteinExistence type="predicted"/>
<organism evidence="5 6">
    <name type="scientific">Chryseolinea serpens</name>
    <dbReference type="NCBI Taxonomy" id="947013"/>
    <lineage>
        <taxon>Bacteria</taxon>
        <taxon>Pseudomonadati</taxon>
        <taxon>Bacteroidota</taxon>
        <taxon>Cytophagia</taxon>
        <taxon>Cytophagales</taxon>
        <taxon>Fulvivirgaceae</taxon>
        <taxon>Chryseolinea</taxon>
    </lineage>
</organism>
<dbReference type="PANTHER" id="PTHR16320:SF23">
    <property type="entry name" value="SPHINGOMYELINASE C 1"/>
    <property type="match status" value="1"/>
</dbReference>
<keyword evidence="5" id="KW-0540">Nuclease</keyword>
<dbReference type="EMBL" id="FQWQ01000001">
    <property type="protein sequence ID" value="SHG80535.1"/>
    <property type="molecule type" value="Genomic_DNA"/>
</dbReference>
<feature type="domain" description="Endonuclease/exonuclease/phosphatase" evidence="4">
    <location>
        <begin position="35"/>
        <end position="257"/>
    </location>
</feature>
<evidence type="ECO:0000256" key="3">
    <source>
        <dbReference type="SAM" id="SignalP"/>
    </source>
</evidence>
<gene>
    <name evidence="5" type="ORF">SAMN04488109_1926</name>
</gene>
<keyword evidence="1 3" id="KW-0732">Signal</keyword>
<keyword evidence="5" id="KW-0255">Endonuclease</keyword>
<dbReference type="InterPro" id="IPR017766">
    <property type="entry name" value="Sphingomyelinase/PLipase_C"/>
</dbReference>
<evidence type="ECO:0000256" key="1">
    <source>
        <dbReference type="ARBA" id="ARBA00022729"/>
    </source>
</evidence>
<dbReference type="InterPro" id="IPR005135">
    <property type="entry name" value="Endo/exonuclease/phosphatase"/>
</dbReference>
<dbReference type="OrthoDB" id="5447300at2"/>
<dbReference type="PANTHER" id="PTHR16320">
    <property type="entry name" value="SPHINGOMYELINASE FAMILY MEMBER"/>
    <property type="match status" value="1"/>
</dbReference>
<dbReference type="GO" id="GO:0004527">
    <property type="term" value="F:exonuclease activity"/>
    <property type="evidence" value="ECO:0007669"/>
    <property type="project" value="UniProtKB-KW"/>
</dbReference>
<dbReference type="Proteomes" id="UP000184212">
    <property type="component" value="Unassembled WGS sequence"/>
</dbReference>
<dbReference type="Pfam" id="PF03372">
    <property type="entry name" value="Exo_endo_phos"/>
    <property type="match status" value="1"/>
</dbReference>
<reference evidence="5 6" key="1">
    <citation type="submission" date="2016-11" db="EMBL/GenBank/DDBJ databases">
        <authorList>
            <person name="Jaros S."/>
            <person name="Januszkiewicz K."/>
            <person name="Wedrychowicz H."/>
        </authorList>
    </citation>
    <scope>NUCLEOTIDE SEQUENCE [LARGE SCALE GENOMIC DNA]</scope>
    <source>
        <strain evidence="5 6">DSM 24574</strain>
    </source>
</reference>
<dbReference type="RefSeq" id="WP_073133139.1">
    <property type="nucleotide sequence ID" value="NZ_FQWQ01000001.1"/>
</dbReference>
<evidence type="ECO:0000313" key="6">
    <source>
        <dbReference type="Proteomes" id="UP000184212"/>
    </source>
</evidence>
<dbReference type="AlphaFoldDB" id="A0A1M5MTL9"/>
<evidence type="ECO:0000313" key="5">
    <source>
        <dbReference type="EMBL" id="SHG80535.1"/>
    </source>
</evidence>
<dbReference type="InterPro" id="IPR036691">
    <property type="entry name" value="Endo/exonu/phosph_ase_sf"/>
</dbReference>
<accession>A0A1M5MTL9</accession>
<name>A0A1M5MTL9_9BACT</name>
<dbReference type="GO" id="GO:0004767">
    <property type="term" value="F:sphingomyelin phosphodiesterase activity"/>
    <property type="evidence" value="ECO:0007669"/>
    <property type="project" value="InterPro"/>
</dbReference>
<evidence type="ECO:0000259" key="4">
    <source>
        <dbReference type="Pfam" id="PF03372"/>
    </source>
</evidence>
<keyword evidence="2 5" id="KW-0378">Hydrolase</keyword>
<sequence length="302" mass="34187">MKPGLVFVIFLLASASAFCQSADTAPSTSKKIKILSWNIYMLPGIVKVKGREARAAAIGKILSQSDYDIIVFQEAFHQQARHQIHRYLDAVYPYQAGPANRKLLSCRTNSGLWIFSKYPITGSHAIIFKNRSGIDAFSRKGGLLAEITVDHHPIQIVGTHLQSSGRDWIRHSQCVEFYHKLLKEYGRPYVPQIICGDFNINKKNEDGYGQMLQILKASDGELSGSNFYSFDPLENDLKNNEGDPPHLIDYVLLRNNEQGTVTFLKREIKTIRKQWCPKHADLSDHFALEAELLLEDGNLVRK</sequence>
<dbReference type="GO" id="GO:0004519">
    <property type="term" value="F:endonuclease activity"/>
    <property type="evidence" value="ECO:0007669"/>
    <property type="project" value="UniProtKB-KW"/>
</dbReference>
<dbReference type="CDD" id="cd09078">
    <property type="entry name" value="nSMase"/>
    <property type="match status" value="1"/>
</dbReference>